<dbReference type="OrthoDB" id="5510290at2"/>
<feature type="signal peptide" evidence="2">
    <location>
        <begin position="1"/>
        <end position="28"/>
    </location>
</feature>
<feature type="domain" description="DUF2059" evidence="3">
    <location>
        <begin position="95"/>
        <end position="153"/>
    </location>
</feature>
<reference evidence="4 5" key="1">
    <citation type="submission" date="2019-08" db="EMBL/GenBank/DDBJ databases">
        <authorList>
            <person name="Seo Y.L."/>
        </authorList>
    </citation>
    <scope>NUCLEOTIDE SEQUENCE [LARGE SCALE GENOMIC DNA]</scope>
    <source>
        <strain evidence="4 5">MaA-C15</strain>
    </source>
</reference>
<gene>
    <name evidence="4" type="ORF">FY036_06550</name>
</gene>
<keyword evidence="5" id="KW-1185">Reference proteome</keyword>
<dbReference type="Pfam" id="PF09832">
    <property type="entry name" value="DUF2059"/>
    <property type="match status" value="1"/>
</dbReference>
<organism evidence="4 5">
    <name type="scientific">Neoaquamicrobium microcysteis</name>
    <dbReference type="NCBI Taxonomy" id="2682781"/>
    <lineage>
        <taxon>Bacteria</taxon>
        <taxon>Pseudomonadati</taxon>
        <taxon>Pseudomonadota</taxon>
        <taxon>Alphaproteobacteria</taxon>
        <taxon>Hyphomicrobiales</taxon>
        <taxon>Phyllobacteriaceae</taxon>
        <taxon>Neoaquamicrobium</taxon>
    </lineage>
</organism>
<proteinExistence type="predicted"/>
<evidence type="ECO:0000256" key="1">
    <source>
        <dbReference type="SAM" id="MobiDB-lite"/>
    </source>
</evidence>
<evidence type="ECO:0000256" key="2">
    <source>
        <dbReference type="SAM" id="SignalP"/>
    </source>
</evidence>
<evidence type="ECO:0000259" key="3">
    <source>
        <dbReference type="Pfam" id="PF09832"/>
    </source>
</evidence>
<dbReference type="AlphaFoldDB" id="A0A5D4H4J1"/>
<dbReference type="InterPro" id="IPR018637">
    <property type="entry name" value="DUF2059"/>
</dbReference>
<name>A0A5D4H4J1_9HYPH</name>
<keyword evidence="2" id="KW-0732">Signal</keyword>
<accession>A0A5D4H4J1</accession>
<comment type="caution">
    <text evidence="4">The sequence shown here is derived from an EMBL/GenBank/DDBJ whole genome shotgun (WGS) entry which is preliminary data.</text>
</comment>
<sequence>MNLVNRSRRLAAAIGAAALLMTALPAAAQEIADSHLAAARSAITAMRATNEFDNILPQAALGLKNELIQQNPNLQGDVNAIVDETALSLASRRGDLEREVALIYARAFTEPELQELAAFYATETGKKVMETAPLMVREIRQSADIWGRGIARDMAQQVAEKLQERVGFNPLENPEGEATPAPASE</sequence>
<reference evidence="4 5" key="2">
    <citation type="submission" date="2019-09" db="EMBL/GenBank/DDBJ databases">
        <title>Mesorhizobium sp. MaA-C15 isolated from Microcystis aeruginosa.</title>
        <authorList>
            <person name="Jeong S.E."/>
            <person name="Jin H.M."/>
            <person name="Jeon C.O."/>
        </authorList>
    </citation>
    <scope>NUCLEOTIDE SEQUENCE [LARGE SCALE GENOMIC DNA]</scope>
    <source>
        <strain evidence="4 5">MaA-C15</strain>
    </source>
</reference>
<feature type="region of interest" description="Disordered" evidence="1">
    <location>
        <begin position="166"/>
        <end position="185"/>
    </location>
</feature>
<dbReference type="Proteomes" id="UP000323258">
    <property type="component" value="Unassembled WGS sequence"/>
</dbReference>
<feature type="chain" id="PRO_5022769376" evidence="2">
    <location>
        <begin position="29"/>
        <end position="185"/>
    </location>
</feature>
<evidence type="ECO:0000313" key="5">
    <source>
        <dbReference type="Proteomes" id="UP000323258"/>
    </source>
</evidence>
<protein>
    <submittedName>
        <fullName evidence="4">DUF2059 domain-containing protein</fullName>
    </submittedName>
</protein>
<dbReference type="EMBL" id="VSZS01000058">
    <property type="protein sequence ID" value="TYR33710.1"/>
    <property type="molecule type" value="Genomic_DNA"/>
</dbReference>
<evidence type="ECO:0000313" key="4">
    <source>
        <dbReference type="EMBL" id="TYR33710.1"/>
    </source>
</evidence>